<proteinExistence type="predicted"/>
<dbReference type="PROSITE" id="PS50042">
    <property type="entry name" value="CNMP_BINDING_3"/>
    <property type="match status" value="1"/>
</dbReference>
<organism evidence="6 7">
    <name type="scientific">Microvirga makkahensis</name>
    <dbReference type="NCBI Taxonomy" id="1128670"/>
    <lineage>
        <taxon>Bacteria</taxon>
        <taxon>Pseudomonadati</taxon>
        <taxon>Pseudomonadota</taxon>
        <taxon>Alphaproteobacteria</taxon>
        <taxon>Hyphomicrobiales</taxon>
        <taxon>Methylobacteriaceae</taxon>
        <taxon>Microvirga</taxon>
    </lineage>
</organism>
<dbReference type="InterPro" id="IPR018490">
    <property type="entry name" value="cNMP-bd_dom_sf"/>
</dbReference>
<dbReference type="EMBL" id="WURB01000008">
    <property type="protein sequence ID" value="MXQ12398.1"/>
    <property type="molecule type" value="Genomic_DNA"/>
</dbReference>
<dbReference type="GO" id="GO:0003677">
    <property type="term" value="F:DNA binding"/>
    <property type="evidence" value="ECO:0007669"/>
    <property type="project" value="UniProtKB-KW"/>
</dbReference>
<dbReference type="InterPro" id="IPR050397">
    <property type="entry name" value="Env_Response_Regulators"/>
</dbReference>
<dbReference type="InterPro" id="IPR036388">
    <property type="entry name" value="WH-like_DNA-bd_sf"/>
</dbReference>
<dbReference type="OrthoDB" id="7506088at2"/>
<evidence type="ECO:0000256" key="1">
    <source>
        <dbReference type="ARBA" id="ARBA00023015"/>
    </source>
</evidence>
<evidence type="ECO:0000256" key="3">
    <source>
        <dbReference type="ARBA" id="ARBA00023163"/>
    </source>
</evidence>
<keyword evidence="2" id="KW-0238">DNA-binding</keyword>
<evidence type="ECO:0000259" key="5">
    <source>
        <dbReference type="PROSITE" id="PS51063"/>
    </source>
</evidence>
<feature type="domain" description="HTH crp-type" evidence="5">
    <location>
        <begin position="147"/>
        <end position="213"/>
    </location>
</feature>
<evidence type="ECO:0000259" key="4">
    <source>
        <dbReference type="PROSITE" id="PS50042"/>
    </source>
</evidence>
<dbReference type="SUPFAM" id="SSF51206">
    <property type="entry name" value="cAMP-binding domain-like"/>
    <property type="match status" value="1"/>
</dbReference>
<protein>
    <submittedName>
        <fullName evidence="6">Helix-turn-helix domain-containing protein</fullName>
    </submittedName>
</protein>
<accession>A0A7X3MSG1</accession>
<dbReference type="GO" id="GO:0003700">
    <property type="term" value="F:DNA-binding transcription factor activity"/>
    <property type="evidence" value="ECO:0007669"/>
    <property type="project" value="TreeGrafter"/>
</dbReference>
<reference evidence="6 7" key="2">
    <citation type="submission" date="2020-01" db="EMBL/GenBank/DDBJ databases">
        <title>Microvirga sp. nov., an arsenate reduction bacterium isolated from Tibet hotspring sediments.</title>
        <authorList>
            <person name="Xian W.-D."/>
            <person name="Li W.-J."/>
        </authorList>
    </citation>
    <scope>NUCLEOTIDE SEQUENCE [LARGE SCALE GENOMIC DNA]</scope>
    <source>
        <strain evidence="6 7">KCTC 23863</strain>
    </source>
</reference>
<dbReference type="PANTHER" id="PTHR24567">
    <property type="entry name" value="CRP FAMILY TRANSCRIPTIONAL REGULATORY PROTEIN"/>
    <property type="match status" value="1"/>
</dbReference>
<dbReference type="InterPro" id="IPR012318">
    <property type="entry name" value="HTH_CRP"/>
</dbReference>
<dbReference type="SMART" id="SM00419">
    <property type="entry name" value="HTH_CRP"/>
    <property type="match status" value="1"/>
</dbReference>
<dbReference type="RefSeq" id="WP_160884978.1">
    <property type="nucleotide sequence ID" value="NZ_WURB01000008.1"/>
</dbReference>
<dbReference type="CDD" id="cd00038">
    <property type="entry name" value="CAP_ED"/>
    <property type="match status" value="1"/>
</dbReference>
<evidence type="ECO:0000313" key="7">
    <source>
        <dbReference type="Proteomes" id="UP000436483"/>
    </source>
</evidence>
<gene>
    <name evidence="6" type="ORF">GR328_13185</name>
</gene>
<dbReference type="AlphaFoldDB" id="A0A7X3MSG1"/>
<keyword evidence="7" id="KW-1185">Reference proteome</keyword>
<dbReference type="InterPro" id="IPR036390">
    <property type="entry name" value="WH_DNA-bd_sf"/>
</dbReference>
<name>A0A7X3MSG1_9HYPH</name>
<dbReference type="SUPFAM" id="SSF46785">
    <property type="entry name" value="Winged helix' DNA-binding domain"/>
    <property type="match status" value="1"/>
</dbReference>
<dbReference type="PROSITE" id="PS51063">
    <property type="entry name" value="HTH_CRP_2"/>
    <property type="match status" value="1"/>
</dbReference>
<dbReference type="PANTHER" id="PTHR24567:SF74">
    <property type="entry name" value="HTH-TYPE TRANSCRIPTIONAL REGULATOR ARCR"/>
    <property type="match status" value="1"/>
</dbReference>
<dbReference type="Gene3D" id="1.10.10.10">
    <property type="entry name" value="Winged helix-like DNA-binding domain superfamily/Winged helix DNA-binding domain"/>
    <property type="match status" value="1"/>
</dbReference>
<keyword evidence="3" id="KW-0804">Transcription</keyword>
<dbReference type="InterPro" id="IPR014710">
    <property type="entry name" value="RmlC-like_jellyroll"/>
</dbReference>
<keyword evidence="1" id="KW-0805">Transcription regulation</keyword>
<dbReference type="Proteomes" id="UP000436483">
    <property type="component" value="Unassembled WGS sequence"/>
</dbReference>
<dbReference type="Gene3D" id="2.60.120.10">
    <property type="entry name" value="Jelly Rolls"/>
    <property type="match status" value="1"/>
</dbReference>
<reference evidence="6 7" key="1">
    <citation type="submission" date="2019-12" db="EMBL/GenBank/DDBJ databases">
        <authorList>
            <person name="Yuan C.-G."/>
        </authorList>
    </citation>
    <scope>NUCLEOTIDE SEQUENCE [LARGE SCALE GENOMIC DNA]</scope>
    <source>
        <strain evidence="6 7">KCTC 23863</strain>
    </source>
</reference>
<dbReference type="GO" id="GO:0005829">
    <property type="term" value="C:cytosol"/>
    <property type="evidence" value="ECO:0007669"/>
    <property type="project" value="TreeGrafter"/>
</dbReference>
<feature type="domain" description="Cyclic nucleotide-binding" evidence="4">
    <location>
        <begin position="13"/>
        <end position="93"/>
    </location>
</feature>
<dbReference type="InterPro" id="IPR000595">
    <property type="entry name" value="cNMP-bd_dom"/>
</dbReference>
<sequence length="238" mass="26499">MPDLTQSSVRNRLLAKLCPEDFDLLKPHLEPVTLNRGDVLITPNQPIEYVYFLEAGITSIIANTAGGRRIEIGLTGRDGLAGTPVLLGVDSTPHETFMQIGGSGLRIETERLRQAIRQSSSLHSLLLRYVQAFTIQTSHTALSNGSHRIEERLARWLLMCHDRMDGDDLALTHEFIALMLGVRRASVTEALNILEEREIIQTNRGNIVVLDRLGLEETAGDSYGVPEAEYERLIGSFR</sequence>
<comment type="caution">
    <text evidence="6">The sequence shown here is derived from an EMBL/GenBank/DDBJ whole genome shotgun (WGS) entry which is preliminary data.</text>
</comment>
<evidence type="ECO:0000313" key="6">
    <source>
        <dbReference type="EMBL" id="MXQ12398.1"/>
    </source>
</evidence>
<dbReference type="Pfam" id="PF13545">
    <property type="entry name" value="HTH_Crp_2"/>
    <property type="match status" value="1"/>
</dbReference>
<evidence type="ECO:0000256" key="2">
    <source>
        <dbReference type="ARBA" id="ARBA00023125"/>
    </source>
</evidence>